<evidence type="ECO:0000313" key="3">
    <source>
        <dbReference type="Proteomes" id="UP000319859"/>
    </source>
</evidence>
<feature type="transmembrane region" description="Helical" evidence="1">
    <location>
        <begin position="37"/>
        <end position="58"/>
    </location>
</feature>
<sequence>MFDPSSYVGFHTDLSLLALAAGLVLIAGLFSGRVPPALTACYLAAAVLTDVTGFGFPFTGFLPSHGLGCCLC</sequence>
<gene>
    <name evidence="2" type="ORF">FBZ89_101352</name>
</gene>
<evidence type="ECO:0000313" key="2">
    <source>
        <dbReference type="EMBL" id="TWB24726.1"/>
    </source>
</evidence>
<evidence type="ECO:0000256" key="1">
    <source>
        <dbReference type="SAM" id="Phobius"/>
    </source>
</evidence>
<organism evidence="2 3">
    <name type="scientific">Nitrospirillum amazonense</name>
    <dbReference type="NCBI Taxonomy" id="28077"/>
    <lineage>
        <taxon>Bacteria</taxon>
        <taxon>Pseudomonadati</taxon>
        <taxon>Pseudomonadota</taxon>
        <taxon>Alphaproteobacteria</taxon>
        <taxon>Rhodospirillales</taxon>
        <taxon>Azospirillaceae</taxon>
        <taxon>Nitrospirillum</taxon>
    </lineage>
</organism>
<keyword evidence="1" id="KW-1133">Transmembrane helix</keyword>
<comment type="caution">
    <text evidence="2">The sequence shown here is derived from an EMBL/GenBank/DDBJ whole genome shotgun (WGS) entry which is preliminary data.</text>
</comment>
<proteinExistence type="predicted"/>
<dbReference type="EMBL" id="VITN01000001">
    <property type="protein sequence ID" value="TWB24726.1"/>
    <property type="molecule type" value="Genomic_DNA"/>
</dbReference>
<reference evidence="2 3" key="1">
    <citation type="submission" date="2019-06" db="EMBL/GenBank/DDBJ databases">
        <title>Genomic Encyclopedia of Type Strains, Phase IV (KMG-V): Genome sequencing to study the core and pangenomes of soil and plant-associated prokaryotes.</title>
        <authorList>
            <person name="Whitman W."/>
        </authorList>
    </citation>
    <scope>NUCLEOTIDE SEQUENCE [LARGE SCALE GENOMIC DNA]</scope>
    <source>
        <strain evidence="2 3">BR 11880</strain>
    </source>
</reference>
<dbReference type="AlphaFoldDB" id="A0A560FSV9"/>
<dbReference type="Proteomes" id="UP000319859">
    <property type="component" value="Unassembled WGS sequence"/>
</dbReference>
<keyword evidence="1" id="KW-0812">Transmembrane</keyword>
<accession>A0A560FSV9</accession>
<keyword evidence="1" id="KW-0472">Membrane</keyword>
<name>A0A560FSV9_9PROT</name>
<protein>
    <submittedName>
        <fullName evidence="2">Uncharacterized protein</fullName>
    </submittedName>
</protein>
<dbReference type="RefSeq" id="WP_211115065.1">
    <property type="nucleotide sequence ID" value="NZ_VITN01000001.1"/>
</dbReference>
<feature type="transmembrane region" description="Helical" evidence="1">
    <location>
        <begin position="12"/>
        <end position="30"/>
    </location>
</feature>